<feature type="chain" id="PRO_5046743571" description="DUF1795 domain-containing protein" evidence="1">
    <location>
        <begin position="21"/>
        <end position="249"/>
    </location>
</feature>
<feature type="signal peptide" evidence="1">
    <location>
        <begin position="1"/>
        <end position="20"/>
    </location>
</feature>
<sequence>MINFKTLIILIILAGGLMTACSTEESEEPVNDATDESINVEPDTLSKSYDLAMGLTVAVPGGQGVALQEPEVQPTPERAYVASLVSDDPMSGCPEEYSHIIELPQRPLLIENWVDPITDECYQSIMGHPYGGSSFNITRKETNLTNHSVEEAKERHVSVAQHAGEISEIDLSEHPELDDFYDYYLKIDGVYQEDDLNHDRLTGKPFTAHLLVAWEDRTQYLVAYYVNEEQHSEDVLNTFFDIAASVKFQ</sequence>
<keyword evidence="1" id="KW-0732">Signal</keyword>
<gene>
    <name evidence="2" type="ORF">N7Z68_17420</name>
</gene>
<proteinExistence type="predicted"/>
<protein>
    <recommendedName>
        <fullName evidence="4">DUF1795 domain-containing protein</fullName>
    </recommendedName>
</protein>
<dbReference type="EMBL" id="JAOTPO010000013">
    <property type="protein sequence ID" value="MDE5415143.1"/>
    <property type="molecule type" value="Genomic_DNA"/>
</dbReference>
<evidence type="ECO:0000313" key="3">
    <source>
        <dbReference type="Proteomes" id="UP001148125"/>
    </source>
</evidence>
<dbReference type="RefSeq" id="WP_275119747.1">
    <property type="nucleotide sequence ID" value="NZ_JAOTPO010000013.1"/>
</dbReference>
<evidence type="ECO:0000313" key="2">
    <source>
        <dbReference type="EMBL" id="MDE5415143.1"/>
    </source>
</evidence>
<keyword evidence="3" id="KW-1185">Reference proteome</keyword>
<name>A0ABT5VI68_9BACI</name>
<reference evidence="2" key="1">
    <citation type="submission" date="2024-05" db="EMBL/GenBank/DDBJ databases">
        <title>Alkalihalobacillus sp. strain MEB203 novel alkaliphilic bacterium from Lonar Lake, India.</title>
        <authorList>
            <person name="Joshi A."/>
            <person name="Thite S."/>
            <person name="Mengade P."/>
        </authorList>
    </citation>
    <scope>NUCLEOTIDE SEQUENCE</scope>
    <source>
        <strain evidence="2">MEB 203</strain>
    </source>
</reference>
<organism evidence="2 3">
    <name type="scientific">Alkalihalobacterium chitinilyticum</name>
    <dbReference type="NCBI Taxonomy" id="2980103"/>
    <lineage>
        <taxon>Bacteria</taxon>
        <taxon>Bacillati</taxon>
        <taxon>Bacillota</taxon>
        <taxon>Bacilli</taxon>
        <taxon>Bacillales</taxon>
        <taxon>Bacillaceae</taxon>
        <taxon>Alkalihalobacterium</taxon>
    </lineage>
</organism>
<accession>A0ABT5VI68</accession>
<evidence type="ECO:0000256" key="1">
    <source>
        <dbReference type="SAM" id="SignalP"/>
    </source>
</evidence>
<dbReference type="Proteomes" id="UP001148125">
    <property type="component" value="Unassembled WGS sequence"/>
</dbReference>
<dbReference type="PROSITE" id="PS51257">
    <property type="entry name" value="PROKAR_LIPOPROTEIN"/>
    <property type="match status" value="1"/>
</dbReference>
<evidence type="ECO:0008006" key="4">
    <source>
        <dbReference type="Google" id="ProtNLM"/>
    </source>
</evidence>
<comment type="caution">
    <text evidence="2">The sequence shown here is derived from an EMBL/GenBank/DDBJ whole genome shotgun (WGS) entry which is preliminary data.</text>
</comment>